<evidence type="ECO:0000256" key="1">
    <source>
        <dbReference type="SAM" id="Phobius"/>
    </source>
</evidence>
<protein>
    <recommendedName>
        <fullName evidence="4">LPXTG cell wall anchor domain-containing protein</fullName>
    </recommendedName>
</protein>
<name>A0ABU1A8K5_9LACO</name>
<feature type="transmembrane region" description="Helical" evidence="1">
    <location>
        <begin position="15"/>
        <end position="36"/>
    </location>
</feature>
<keyword evidence="1" id="KW-1133">Transmembrane helix</keyword>
<proteinExistence type="predicted"/>
<evidence type="ECO:0000313" key="3">
    <source>
        <dbReference type="Proteomes" id="UP001227831"/>
    </source>
</evidence>
<evidence type="ECO:0008006" key="4">
    <source>
        <dbReference type="Google" id="ProtNLM"/>
    </source>
</evidence>
<sequence length="40" mass="4686">MKNILSLNPALAESMLIWLIVSTGITVIVFLMVWLWKRRK</sequence>
<keyword evidence="3" id="KW-1185">Reference proteome</keyword>
<dbReference type="RefSeq" id="WP_308703047.1">
    <property type="nucleotide sequence ID" value="NZ_AP027463.1"/>
</dbReference>
<organism evidence="2 3">
    <name type="scientific">Lactiplantibacillus brownii</name>
    <dbReference type="NCBI Taxonomy" id="3069269"/>
    <lineage>
        <taxon>Bacteria</taxon>
        <taxon>Bacillati</taxon>
        <taxon>Bacillota</taxon>
        <taxon>Bacilli</taxon>
        <taxon>Lactobacillales</taxon>
        <taxon>Lactobacillaceae</taxon>
        <taxon>Lactiplantibacillus</taxon>
    </lineage>
</organism>
<dbReference type="EMBL" id="JAVCWF010000001">
    <property type="protein sequence ID" value="MDQ7937294.1"/>
    <property type="molecule type" value="Genomic_DNA"/>
</dbReference>
<reference evidence="2 3" key="1">
    <citation type="journal article" date="2023" name="Int. J. Syst. Evol. Microbiol.">
        <title>Lactiplantibacillus brownii sp. nov., a novel psychrotolerant species isolated from sauerkraut.</title>
        <authorList>
            <person name="Heng Y.C."/>
            <person name="Silvaraju S."/>
            <person name="Lee J.K.Y."/>
            <person name="Kittelmann S."/>
        </authorList>
    </citation>
    <scope>NUCLEOTIDE SEQUENCE [LARGE SCALE GENOMIC DNA]</scope>
    <source>
        <strain evidence="2 3">WILCCON 0030</strain>
    </source>
</reference>
<gene>
    <name evidence="2" type="ORF">RA086_06590</name>
</gene>
<evidence type="ECO:0000313" key="2">
    <source>
        <dbReference type="EMBL" id="MDQ7937294.1"/>
    </source>
</evidence>
<comment type="caution">
    <text evidence="2">The sequence shown here is derived from an EMBL/GenBank/DDBJ whole genome shotgun (WGS) entry which is preliminary data.</text>
</comment>
<dbReference type="Proteomes" id="UP001227831">
    <property type="component" value="Unassembled WGS sequence"/>
</dbReference>
<keyword evidence="1" id="KW-0812">Transmembrane</keyword>
<accession>A0ABU1A8K5</accession>
<keyword evidence="1" id="KW-0472">Membrane</keyword>